<dbReference type="RefSeq" id="WP_308993878.1">
    <property type="nucleotide sequence ID" value="NZ_CP155618.1"/>
</dbReference>
<dbReference type="AlphaFoldDB" id="A0AAU7EAP0"/>
<protein>
    <submittedName>
        <fullName evidence="2">Uncharacterized protein</fullName>
    </submittedName>
</protein>
<reference evidence="2" key="1">
    <citation type="submission" date="2024-04" db="EMBL/GenBank/DDBJ databases">
        <title>Mariniflexile litorale, isolated from the shallow sediments of the Sea of Japan.</title>
        <authorList>
            <person name="Romanenko L."/>
            <person name="Isaeva M."/>
        </authorList>
    </citation>
    <scope>NUCLEOTIDE SEQUENCE [LARGE SCALE GENOMIC DNA]</scope>
    <source>
        <strain evidence="2">KMM 9835</strain>
    </source>
</reference>
<feature type="region of interest" description="Disordered" evidence="1">
    <location>
        <begin position="28"/>
        <end position="51"/>
    </location>
</feature>
<organism evidence="2 3">
    <name type="scientific">Mariniflexile litorale</name>
    <dbReference type="NCBI Taxonomy" id="3045158"/>
    <lineage>
        <taxon>Bacteria</taxon>
        <taxon>Pseudomonadati</taxon>
        <taxon>Bacteroidota</taxon>
        <taxon>Flavobacteriia</taxon>
        <taxon>Flavobacteriales</taxon>
        <taxon>Flavobacteriaceae</taxon>
        <taxon>Mariniflexile</taxon>
    </lineage>
</organism>
<evidence type="ECO:0000313" key="3">
    <source>
        <dbReference type="Proteomes" id="UP001224325"/>
    </source>
</evidence>
<evidence type="ECO:0000313" key="2">
    <source>
        <dbReference type="EMBL" id="XBL13089.1"/>
    </source>
</evidence>
<dbReference type="EMBL" id="CP155618">
    <property type="protein sequence ID" value="XBL13089.1"/>
    <property type="molecule type" value="Genomic_DNA"/>
</dbReference>
<sequence>MVSIPLNNDDVLTIDAGISAYTSVSSSNIEPFDDGSADPFQASSGASSSDL</sequence>
<evidence type="ECO:0000256" key="1">
    <source>
        <dbReference type="SAM" id="MobiDB-lite"/>
    </source>
</evidence>
<name>A0AAU7EAP0_9FLAO</name>
<proteinExistence type="predicted"/>
<dbReference type="KEGG" id="mlil:QLS71_012215"/>
<accession>A0AAU7EAP0</accession>
<gene>
    <name evidence="2" type="ORF">QLS71_012215</name>
</gene>
<feature type="compositionally biased region" description="Polar residues" evidence="1">
    <location>
        <begin position="41"/>
        <end position="51"/>
    </location>
</feature>
<keyword evidence="3" id="KW-1185">Reference proteome</keyword>
<dbReference type="Proteomes" id="UP001224325">
    <property type="component" value="Chromosome"/>
</dbReference>